<name>A0AAV3ZEM4_9GAST</name>
<evidence type="ECO:0000313" key="1">
    <source>
        <dbReference type="EMBL" id="GFN93027.1"/>
    </source>
</evidence>
<sequence>MVPTSHSGTGIIHYVNKGSLTGSSQFQIYLHGSALLYPFSCKTVALAQQALHGGEGESGEPKNNNNKVFGQRTGYCLMLCKATKMAVLQYTFGSDTGKVMRGWEVEGGRGVGKEIGK</sequence>
<dbReference type="Proteomes" id="UP000735302">
    <property type="component" value="Unassembled WGS sequence"/>
</dbReference>
<proteinExistence type="predicted"/>
<organism evidence="1 2">
    <name type="scientific">Plakobranchus ocellatus</name>
    <dbReference type="NCBI Taxonomy" id="259542"/>
    <lineage>
        <taxon>Eukaryota</taxon>
        <taxon>Metazoa</taxon>
        <taxon>Spiralia</taxon>
        <taxon>Lophotrochozoa</taxon>
        <taxon>Mollusca</taxon>
        <taxon>Gastropoda</taxon>
        <taxon>Heterobranchia</taxon>
        <taxon>Euthyneura</taxon>
        <taxon>Panpulmonata</taxon>
        <taxon>Sacoglossa</taxon>
        <taxon>Placobranchoidea</taxon>
        <taxon>Plakobranchidae</taxon>
        <taxon>Plakobranchus</taxon>
    </lineage>
</organism>
<evidence type="ECO:0000313" key="2">
    <source>
        <dbReference type="Proteomes" id="UP000735302"/>
    </source>
</evidence>
<keyword evidence="2" id="KW-1185">Reference proteome</keyword>
<gene>
    <name evidence="1" type="ORF">PoB_001953300</name>
</gene>
<accession>A0AAV3ZEM4</accession>
<dbReference type="AlphaFoldDB" id="A0AAV3ZEM4"/>
<protein>
    <submittedName>
        <fullName evidence="1">Uncharacterized protein</fullName>
    </submittedName>
</protein>
<dbReference type="EMBL" id="BLXT01002310">
    <property type="protein sequence ID" value="GFN93027.1"/>
    <property type="molecule type" value="Genomic_DNA"/>
</dbReference>
<reference evidence="1 2" key="1">
    <citation type="journal article" date="2021" name="Elife">
        <title>Chloroplast acquisition without the gene transfer in kleptoplastic sea slugs, Plakobranchus ocellatus.</title>
        <authorList>
            <person name="Maeda T."/>
            <person name="Takahashi S."/>
            <person name="Yoshida T."/>
            <person name="Shimamura S."/>
            <person name="Takaki Y."/>
            <person name="Nagai Y."/>
            <person name="Toyoda A."/>
            <person name="Suzuki Y."/>
            <person name="Arimoto A."/>
            <person name="Ishii H."/>
            <person name="Satoh N."/>
            <person name="Nishiyama T."/>
            <person name="Hasebe M."/>
            <person name="Maruyama T."/>
            <person name="Minagawa J."/>
            <person name="Obokata J."/>
            <person name="Shigenobu S."/>
        </authorList>
    </citation>
    <scope>NUCLEOTIDE SEQUENCE [LARGE SCALE GENOMIC DNA]</scope>
</reference>
<comment type="caution">
    <text evidence="1">The sequence shown here is derived from an EMBL/GenBank/DDBJ whole genome shotgun (WGS) entry which is preliminary data.</text>
</comment>